<proteinExistence type="predicted"/>
<gene>
    <name evidence="2" type="ORF">V1477_018418</name>
</gene>
<dbReference type="EMBL" id="JAYRBN010000111">
    <property type="protein sequence ID" value="KAL2725013.1"/>
    <property type="molecule type" value="Genomic_DNA"/>
</dbReference>
<keyword evidence="3" id="KW-1185">Reference proteome</keyword>
<comment type="caution">
    <text evidence="2">The sequence shown here is derived from an EMBL/GenBank/DDBJ whole genome shotgun (WGS) entry which is preliminary data.</text>
</comment>
<name>A0ABD2AWL2_VESMC</name>
<accession>A0ABD2AWL2</accession>
<evidence type="ECO:0000313" key="2">
    <source>
        <dbReference type="EMBL" id="KAL2725013.1"/>
    </source>
</evidence>
<reference evidence="2 3" key="1">
    <citation type="journal article" date="2024" name="Ann. Entomol. Soc. Am.">
        <title>Genomic analyses of the southern and eastern yellowjacket wasps (Hymenoptera: Vespidae) reveal evolutionary signatures of social life.</title>
        <authorList>
            <person name="Catto M.A."/>
            <person name="Caine P.B."/>
            <person name="Orr S.E."/>
            <person name="Hunt B.G."/>
            <person name="Goodisman M.A.D."/>
        </authorList>
    </citation>
    <scope>NUCLEOTIDE SEQUENCE [LARGE SCALE GENOMIC DNA]</scope>
    <source>
        <strain evidence="2">232</strain>
        <tissue evidence="2">Head and thorax</tissue>
    </source>
</reference>
<sequence>MSFISREKYLKRKKKAIQEWKDESFLKVASASSSVGASPTGSGVPDAPLSVKSAGASPPQSSGKHLHINLGNQFRAGGSLPNVNNNANCANDTKEHHPSQHTGAVHSIDLKKEIRVEKSNNFIGLEILIEQMICFRRMGCSHFFSFVFMAVRDGIILFVRYKNIKKGDIEENNK</sequence>
<protein>
    <submittedName>
        <fullName evidence="2">CREB-regulated transcription coactivator 1 isoform X5</fullName>
    </submittedName>
</protein>
<organism evidence="2 3">
    <name type="scientific">Vespula maculifrons</name>
    <name type="common">Eastern yellow jacket</name>
    <name type="synonym">Wasp</name>
    <dbReference type="NCBI Taxonomy" id="7453"/>
    <lineage>
        <taxon>Eukaryota</taxon>
        <taxon>Metazoa</taxon>
        <taxon>Ecdysozoa</taxon>
        <taxon>Arthropoda</taxon>
        <taxon>Hexapoda</taxon>
        <taxon>Insecta</taxon>
        <taxon>Pterygota</taxon>
        <taxon>Neoptera</taxon>
        <taxon>Endopterygota</taxon>
        <taxon>Hymenoptera</taxon>
        <taxon>Apocrita</taxon>
        <taxon>Aculeata</taxon>
        <taxon>Vespoidea</taxon>
        <taxon>Vespidae</taxon>
        <taxon>Vespinae</taxon>
        <taxon>Vespula</taxon>
    </lineage>
</organism>
<dbReference type="Proteomes" id="UP001607303">
    <property type="component" value="Unassembled WGS sequence"/>
</dbReference>
<dbReference type="AlphaFoldDB" id="A0ABD2AWL2"/>
<evidence type="ECO:0000313" key="3">
    <source>
        <dbReference type="Proteomes" id="UP001607303"/>
    </source>
</evidence>
<feature type="compositionally biased region" description="Low complexity" evidence="1">
    <location>
        <begin position="33"/>
        <end position="45"/>
    </location>
</feature>
<evidence type="ECO:0000256" key="1">
    <source>
        <dbReference type="SAM" id="MobiDB-lite"/>
    </source>
</evidence>
<feature type="region of interest" description="Disordered" evidence="1">
    <location>
        <begin position="33"/>
        <end position="62"/>
    </location>
</feature>